<protein>
    <recommendedName>
        <fullName evidence="6">Gfo/Idh/MocA-like oxidoreductase N-terminal domain-containing protein</fullName>
    </recommendedName>
</protein>
<feature type="domain" description="GFO/IDH/MocA-like oxidoreductase" evidence="3">
    <location>
        <begin position="151"/>
        <end position="265"/>
    </location>
</feature>
<gene>
    <name evidence="4" type="ORF">PECM_005994</name>
</gene>
<sequence>MSIGVAIIGSGNFAKEQHLPAVQATPDLALKAIYSRSLTSARDLASGAPDCDLYSDDSGHGKTYEDLLARSDIGAVIIGLPILVQPDFIKKALFAGKHVLSEKPIAKDVIAARELLQWYQTTCDVHHRIWAVGENFRYMTKFLFAAEKVHAMGKVRRFRVNVQSLVKQDNRYYLTLWRKSPGYQGGFLLDGGVHMLAGLRMILGPKDRVTAVSAQTRQLQGYLPPIDTVDAVAQTELGATGTISLSWGSRYNDSLFEFECEKGMVKIQFDDVMVNDEVHHIEFDGKGVVPEVKEFAESILRGGPVMKRQSPEEALADLSLLEQMLKSGEKNGDRMMLHFQVKE</sequence>
<dbReference type="GO" id="GO:0006740">
    <property type="term" value="P:NADPH regeneration"/>
    <property type="evidence" value="ECO:0007669"/>
    <property type="project" value="TreeGrafter"/>
</dbReference>
<dbReference type="PANTHER" id="PTHR42840:SF5">
    <property type="entry name" value="NAD(P)-BINDING ROSSMANN-FOLD SUPERFAMILY PROTEIN"/>
    <property type="match status" value="1"/>
</dbReference>
<dbReference type="InterPro" id="IPR055170">
    <property type="entry name" value="GFO_IDH_MocA-like_dom"/>
</dbReference>
<evidence type="ECO:0000313" key="5">
    <source>
        <dbReference type="Proteomes" id="UP000631181"/>
    </source>
</evidence>
<comment type="similarity">
    <text evidence="1">Belongs to the Gfo/Idh/MocA family.</text>
</comment>
<proteinExistence type="inferred from homology"/>
<dbReference type="Pfam" id="PF01408">
    <property type="entry name" value="GFO_IDH_MocA"/>
    <property type="match status" value="1"/>
</dbReference>
<dbReference type="GO" id="GO:0005737">
    <property type="term" value="C:cytoplasm"/>
    <property type="evidence" value="ECO:0007669"/>
    <property type="project" value="TreeGrafter"/>
</dbReference>
<dbReference type="SUPFAM" id="SSF51735">
    <property type="entry name" value="NAD(P)-binding Rossmann-fold domains"/>
    <property type="match status" value="1"/>
</dbReference>
<organism evidence="4 5">
    <name type="scientific">Penicillium ucsense</name>
    <dbReference type="NCBI Taxonomy" id="2839758"/>
    <lineage>
        <taxon>Eukaryota</taxon>
        <taxon>Fungi</taxon>
        <taxon>Dikarya</taxon>
        <taxon>Ascomycota</taxon>
        <taxon>Pezizomycotina</taxon>
        <taxon>Eurotiomycetes</taxon>
        <taxon>Eurotiomycetidae</taxon>
        <taxon>Eurotiales</taxon>
        <taxon>Aspergillaceae</taxon>
        <taxon>Penicillium</taxon>
    </lineage>
</organism>
<dbReference type="Proteomes" id="UP000631181">
    <property type="component" value="Unassembled WGS sequence"/>
</dbReference>
<dbReference type="SUPFAM" id="SSF55347">
    <property type="entry name" value="Glyceraldehyde-3-phosphate dehydrogenase-like, C-terminal domain"/>
    <property type="match status" value="1"/>
</dbReference>
<dbReference type="PANTHER" id="PTHR42840">
    <property type="entry name" value="NAD(P)-BINDING ROSSMANN-FOLD SUPERFAMILY PROTEIN-RELATED"/>
    <property type="match status" value="1"/>
</dbReference>
<dbReference type="Pfam" id="PF22725">
    <property type="entry name" value="GFO_IDH_MocA_C3"/>
    <property type="match status" value="1"/>
</dbReference>
<comment type="caution">
    <text evidence="4">The sequence shown here is derived from an EMBL/GenBank/DDBJ whole genome shotgun (WGS) entry which is preliminary data.</text>
</comment>
<name>A0A8J8WK00_9EURO</name>
<evidence type="ECO:0000256" key="1">
    <source>
        <dbReference type="ARBA" id="ARBA00010928"/>
    </source>
</evidence>
<evidence type="ECO:0000259" key="2">
    <source>
        <dbReference type="Pfam" id="PF01408"/>
    </source>
</evidence>
<evidence type="ECO:0008006" key="6">
    <source>
        <dbReference type="Google" id="ProtNLM"/>
    </source>
</evidence>
<evidence type="ECO:0000259" key="3">
    <source>
        <dbReference type="Pfam" id="PF22725"/>
    </source>
</evidence>
<reference evidence="4" key="1">
    <citation type="journal article" date="2020" name="Front. Microbiol.">
        <title>Gene regulatory networks of Penicillium echinulatum 2HH and Penicillium oxalicum 114-2 inferred by a computational biology approach.</title>
        <authorList>
            <person name="Lenz A.R."/>
            <person name="Galan-Vasquez E."/>
            <person name="Balbinot E."/>
            <person name="De Abreu F.P."/>
            <person name="De Oliveira N.S."/>
            <person name="Da Rosa L.O."/>
            <person name="De Avila E Silva S."/>
            <person name="Camassola M."/>
            <person name="Dillon A.J.P."/>
            <person name="Perez-Rueda E."/>
        </authorList>
    </citation>
    <scope>NUCLEOTIDE SEQUENCE</scope>
    <source>
        <strain evidence="4">S1M29</strain>
    </source>
</reference>
<dbReference type="EMBL" id="WIWV01000045">
    <property type="protein sequence ID" value="KAF7716178.1"/>
    <property type="molecule type" value="Genomic_DNA"/>
</dbReference>
<feature type="domain" description="Gfo/Idh/MocA-like oxidoreductase N-terminal" evidence="2">
    <location>
        <begin position="3"/>
        <end position="119"/>
    </location>
</feature>
<keyword evidence="5" id="KW-1185">Reference proteome</keyword>
<evidence type="ECO:0000313" key="4">
    <source>
        <dbReference type="EMBL" id="KAF7716178.1"/>
    </source>
</evidence>
<dbReference type="InterPro" id="IPR000683">
    <property type="entry name" value="Gfo/Idh/MocA-like_OxRdtase_N"/>
</dbReference>
<dbReference type="Gene3D" id="3.30.360.10">
    <property type="entry name" value="Dihydrodipicolinate Reductase, domain 2"/>
    <property type="match status" value="1"/>
</dbReference>
<dbReference type="OrthoDB" id="64915at2759"/>
<dbReference type="InterPro" id="IPR036291">
    <property type="entry name" value="NAD(P)-bd_dom_sf"/>
</dbReference>
<accession>A0A8J8WK00</accession>
<dbReference type="AlphaFoldDB" id="A0A8J8WK00"/>
<dbReference type="GO" id="GO:0000166">
    <property type="term" value="F:nucleotide binding"/>
    <property type="evidence" value="ECO:0007669"/>
    <property type="project" value="InterPro"/>
</dbReference>
<dbReference type="GO" id="GO:0016491">
    <property type="term" value="F:oxidoreductase activity"/>
    <property type="evidence" value="ECO:0007669"/>
    <property type="project" value="TreeGrafter"/>
</dbReference>
<dbReference type="Gene3D" id="3.40.50.720">
    <property type="entry name" value="NAD(P)-binding Rossmann-like Domain"/>
    <property type="match status" value="1"/>
</dbReference>